<feature type="repeat" description="RCC1" evidence="1">
    <location>
        <begin position="160"/>
        <end position="219"/>
    </location>
</feature>
<dbReference type="RefSeq" id="XP_062878535.1">
    <property type="nucleotide sequence ID" value="XM_063022465.1"/>
</dbReference>
<dbReference type="PANTHER" id="PTHR45982:SF1">
    <property type="entry name" value="REGULATOR OF CHROMOSOME CONDENSATION"/>
    <property type="match status" value="1"/>
</dbReference>
<dbReference type="GO" id="GO:0005737">
    <property type="term" value="C:cytoplasm"/>
    <property type="evidence" value="ECO:0007669"/>
    <property type="project" value="TreeGrafter"/>
</dbReference>
<organism evidence="2 3">
    <name type="scientific">Australozyma saopauloensis</name>
    <dbReference type="NCBI Taxonomy" id="291208"/>
    <lineage>
        <taxon>Eukaryota</taxon>
        <taxon>Fungi</taxon>
        <taxon>Dikarya</taxon>
        <taxon>Ascomycota</taxon>
        <taxon>Saccharomycotina</taxon>
        <taxon>Pichiomycetes</taxon>
        <taxon>Metschnikowiaceae</taxon>
        <taxon>Australozyma</taxon>
    </lineage>
</organism>
<dbReference type="InterPro" id="IPR000408">
    <property type="entry name" value="Reg_chr_condens"/>
</dbReference>
<accession>A0AAX4HC47</accession>
<evidence type="ECO:0000313" key="3">
    <source>
        <dbReference type="Proteomes" id="UP001338582"/>
    </source>
</evidence>
<keyword evidence="3" id="KW-1185">Reference proteome</keyword>
<dbReference type="PROSITE" id="PS50012">
    <property type="entry name" value="RCC1_3"/>
    <property type="match status" value="3"/>
</dbReference>
<dbReference type="PANTHER" id="PTHR45982">
    <property type="entry name" value="REGULATOR OF CHROMOSOME CONDENSATION"/>
    <property type="match status" value="1"/>
</dbReference>
<dbReference type="InterPro" id="IPR051553">
    <property type="entry name" value="Ran_GTPase-activating"/>
</dbReference>
<dbReference type="SUPFAM" id="SSF50985">
    <property type="entry name" value="RCC1/BLIP-II"/>
    <property type="match status" value="1"/>
</dbReference>
<dbReference type="Proteomes" id="UP001338582">
    <property type="component" value="Chromosome 4"/>
</dbReference>
<feature type="repeat" description="RCC1" evidence="1">
    <location>
        <begin position="303"/>
        <end position="352"/>
    </location>
</feature>
<dbReference type="InterPro" id="IPR009091">
    <property type="entry name" value="RCC1/BLIP-II"/>
</dbReference>
<dbReference type="PRINTS" id="PR00633">
    <property type="entry name" value="RCCNDNSATION"/>
</dbReference>
<dbReference type="EMBL" id="CP138897">
    <property type="protein sequence ID" value="WPK26153.1"/>
    <property type="molecule type" value="Genomic_DNA"/>
</dbReference>
<evidence type="ECO:0000256" key="1">
    <source>
        <dbReference type="PROSITE-ProRule" id="PRU00235"/>
    </source>
</evidence>
<feature type="repeat" description="RCC1" evidence="1">
    <location>
        <begin position="105"/>
        <end position="159"/>
    </location>
</feature>
<dbReference type="GO" id="GO:0005085">
    <property type="term" value="F:guanyl-nucleotide exchange factor activity"/>
    <property type="evidence" value="ECO:0007669"/>
    <property type="project" value="TreeGrafter"/>
</dbReference>
<name>A0AAX4HC47_9ASCO</name>
<dbReference type="Gene3D" id="2.130.10.30">
    <property type="entry name" value="Regulator of chromosome condensation 1/beta-lactamase-inhibitor protein II"/>
    <property type="match status" value="1"/>
</dbReference>
<dbReference type="AlphaFoldDB" id="A0AAX4HC47"/>
<evidence type="ECO:0000313" key="2">
    <source>
        <dbReference type="EMBL" id="WPK26153.1"/>
    </source>
</evidence>
<proteinExistence type="predicted"/>
<sequence>MPYNLLVCGSNGLYQLGLGNDDDHCELQLVDLPFVAHEKPKAFAFGASHTLVLFPNGKVFASGSNEFGQCGIAGAKILQTFCEIPGTWTDIAAGWEFSILKSNEGHFYSCGHGPKGELGLGEGVRVATEPTKIEFGSKLGSGVCKIQASMSHVVVQLHNGSLLGWGTCRKGQLGNVPTVLNSQGKPKPPMGLWEPTVLSYAPVIDCKVGRERTLLIREEGATTITECNDEDIATPMNGLLISPATSGIKFQCGWSSAHVLAYSQLYGFGKNLHGQVFQHDQFTGDVEDFEVGSEHGVLLAKDNTVYAWGWGEHGNCGPNHDDFKISKLYEGGNNKVVAMACGLATTWIITENQS</sequence>
<protein>
    <submittedName>
        <fullName evidence="2">Uncharacterized protein</fullName>
    </submittedName>
</protein>
<dbReference type="GeneID" id="88174565"/>
<dbReference type="Pfam" id="PF13540">
    <property type="entry name" value="RCC1_2"/>
    <property type="match status" value="2"/>
</dbReference>
<reference evidence="2 3" key="1">
    <citation type="submission" date="2023-10" db="EMBL/GenBank/DDBJ databases">
        <title>Draft Genome Sequence of Candida saopaulonensis from a very Premature Infant with Sepsis.</title>
        <authorList>
            <person name="Ning Y."/>
            <person name="Dai R."/>
            <person name="Xiao M."/>
            <person name="Xu Y."/>
            <person name="Yan Q."/>
            <person name="Zhang L."/>
        </authorList>
    </citation>
    <scope>NUCLEOTIDE SEQUENCE [LARGE SCALE GENOMIC DNA]</scope>
    <source>
        <strain evidence="2 3">19XY460</strain>
    </source>
</reference>
<dbReference type="KEGG" id="asau:88174565"/>
<gene>
    <name evidence="2" type="ORF">PUMCH_003501</name>
</gene>